<dbReference type="AlphaFoldDB" id="A0A0B7BEK6"/>
<accession>A0A0B7BEK6</accession>
<feature type="non-terminal residue" evidence="2">
    <location>
        <position position="1"/>
    </location>
</feature>
<sequence length="90" mass="10304">INKTAHRKRDILRRKRYSRRFDRKGDILNKSDIFKDFWTDTFMFLYFLAEGLLVAEAMNRGKGHGGGHVSSHNRGHGGRHGGRHGGGRRG</sequence>
<evidence type="ECO:0000256" key="1">
    <source>
        <dbReference type="SAM" id="MobiDB-lite"/>
    </source>
</evidence>
<feature type="region of interest" description="Disordered" evidence="1">
    <location>
        <begin position="59"/>
        <end position="90"/>
    </location>
</feature>
<proteinExistence type="predicted"/>
<gene>
    <name evidence="2" type="primary">ORF182186</name>
</gene>
<organism evidence="2">
    <name type="scientific">Arion vulgaris</name>
    <dbReference type="NCBI Taxonomy" id="1028688"/>
    <lineage>
        <taxon>Eukaryota</taxon>
        <taxon>Metazoa</taxon>
        <taxon>Spiralia</taxon>
        <taxon>Lophotrochozoa</taxon>
        <taxon>Mollusca</taxon>
        <taxon>Gastropoda</taxon>
        <taxon>Heterobranchia</taxon>
        <taxon>Euthyneura</taxon>
        <taxon>Panpulmonata</taxon>
        <taxon>Eupulmonata</taxon>
        <taxon>Stylommatophora</taxon>
        <taxon>Helicina</taxon>
        <taxon>Arionoidea</taxon>
        <taxon>Arionidae</taxon>
        <taxon>Arion</taxon>
    </lineage>
</organism>
<dbReference type="EMBL" id="HACG01044447">
    <property type="protein sequence ID" value="CEK91312.1"/>
    <property type="molecule type" value="Transcribed_RNA"/>
</dbReference>
<protein>
    <submittedName>
        <fullName evidence="2">Uncharacterized protein</fullName>
    </submittedName>
</protein>
<reference evidence="2" key="1">
    <citation type="submission" date="2014-12" db="EMBL/GenBank/DDBJ databases">
        <title>Insight into the proteome of Arion vulgaris.</title>
        <authorList>
            <person name="Aradska J."/>
            <person name="Bulat T."/>
            <person name="Smidak R."/>
            <person name="Sarate P."/>
            <person name="Gangsoo J."/>
            <person name="Sialana F."/>
            <person name="Bilban M."/>
            <person name="Lubec G."/>
        </authorList>
    </citation>
    <scope>NUCLEOTIDE SEQUENCE</scope>
    <source>
        <tissue evidence="2">Skin</tissue>
    </source>
</reference>
<evidence type="ECO:0000313" key="2">
    <source>
        <dbReference type="EMBL" id="CEK91312.1"/>
    </source>
</evidence>
<feature type="non-terminal residue" evidence="2">
    <location>
        <position position="90"/>
    </location>
</feature>
<name>A0A0B7BEK6_9EUPU</name>
<feature type="compositionally biased region" description="Basic residues" evidence="1">
    <location>
        <begin position="61"/>
        <end position="90"/>
    </location>
</feature>